<feature type="domain" description="CYTH" evidence="1">
    <location>
        <begin position="2"/>
        <end position="204"/>
    </location>
</feature>
<dbReference type="AlphaFoldDB" id="A0A0F9SJB3"/>
<name>A0A0F9SJB3_9ZZZZ</name>
<reference evidence="2" key="1">
    <citation type="journal article" date="2015" name="Nature">
        <title>Complex archaea that bridge the gap between prokaryotes and eukaryotes.</title>
        <authorList>
            <person name="Spang A."/>
            <person name="Saw J.H."/>
            <person name="Jorgensen S.L."/>
            <person name="Zaremba-Niedzwiedzka K."/>
            <person name="Martijn J."/>
            <person name="Lind A.E."/>
            <person name="van Eijk R."/>
            <person name="Schleper C."/>
            <person name="Guy L."/>
            <person name="Ettema T.J."/>
        </authorList>
    </citation>
    <scope>NUCLEOTIDE SEQUENCE</scope>
</reference>
<evidence type="ECO:0000259" key="1">
    <source>
        <dbReference type="PROSITE" id="PS51707"/>
    </source>
</evidence>
<dbReference type="PROSITE" id="PS51707">
    <property type="entry name" value="CYTH"/>
    <property type="match status" value="1"/>
</dbReference>
<organism evidence="2">
    <name type="scientific">marine sediment metagenome</name>
    <dbReference type="NCBI Taxonomy" id="412755"/>
    <lineage>
        <taxon>unclassified sequences</taxon>
        <taxon>metagenomes</taxon>
        <taxon>ecological metagenomes</taxon>
    </lineage>
</organism>
<accession>A0A0F9SJB3</accession>
<dbReference type="SUPFAM" id="SSF55154">
    <property type="entry name" value="CYTH-like phosphatases"/>
    <property type="match status" value="1"/>
</dbReference>
<dbReference type="GO" id="GO:0046872">
    <property type="term" value="F:metal ion binding"/>
    <property type="evidence" value="ECO:0007669"/>
    <property type="project" value="TreeGrafter"/>
</dbReference>
<dbReference type="CDD" id="cd07756">
    <property type="entry name" value="CYTH-like_Pase_CHAD"/>
    <property type="match status" value="1"/>
</dbReference>
<dbReference type="SMART" id="SM01118">
    <property type="entry name" value="CYTH"/>
    <property type="match status" value="1"/>
</dbReference>
<proteinExistence type="predicted"/>
<dbReference type="Pfam" id="PF01928">
    <property type="entry name" value="CYTH"/>
    <property type="match status" value="1"/>
</dbReference>
<dbReference type="EMBL" id="LAZR01002489">
    <property type="protein sequence ID" value="KKN29428.1"/>
    <property type="molecule type" value="Genomic_DNA"/>
</dbReference>
<dbReference type="GO" id="GO:0050355">
    <property type="term" value="F:inorganic triphosphate phosphatase activity"/>
    <property type="evidence" value="ECO:0007669"/>
    <property type="project" value="InterPro"/>
</dbReference>
<dbReference type="InterPro" id="IPR023577">
    <property type="entry name" value="CYTH_domain"/>
</dbReference>
<protein>
    <recommendedName>
        <fullName evidence="1">CYTH domain-containing protein</fullName>
    </recommendedName>
</protein>
<evidence type="ECO:0000313" key="2">
    <source>
        <dbReference type="EMBL" id="KKN29428.1"/>
    </source>
</evidence>
<gene>
    <name evidence="2" type="ORF">LCGC14_0844270</name>
</gene>
<dbReference type="InterPro" id="IPR033469">
    <property type="entry name" value="CYTH-like_dom_sf"/>
</dbReference>
<dbReference type="PANTHER" id="PTHR39569:SF1">
    <property type="entry name" value="INORGANIC TRIPHOSPHATASE"/>
    <property type="match status" value="1"/>
</dbReference>
<dbReference type="Gene3D" id="2.40.320.10">
    <property type="entry name" value="Hypothetical Protein Pfu-838710-001"/>
    <property type="match status" value="1"/>
</dbReference>
<comment type="caution">
    <text evidence="2">The sequence shown here is derived from an EMBL/GenBank/DDBJ whole genome shotgun (WGS) entry which is preliminary data.</text>
</comment>
<dbReference type="PANTHER" id="PTHR39569">
    <property type="entry name" value="INORGANIC TRIPHOSPHATASE"/>
    <property type="match status" value="1"/>
</dbReference>
<dbReference type="InterPro" id="IPR039013">
    <property type="entry name" value="YgiF"/>
</dbReference>
<sequence>MALEQELKLVVNGDIDIDLSALVLPNYKIDGEMMTTHLVSTYFDTNELYLASQKVGLRMRQSDGKWMQTVKTSGYVQDGLHQREEWEHPLAFAEWDLDKLKQTPLATIIENPAIWSKIRPIFTTDFERKTLQLGLDDGTQIELAYDRGWVIAGEARQAIHEIELELKAGDVAYLSLLANELQRQLPVSPNNTSKAKMGYQLIKQ</sequence>